<feature type="region of interest" description="Disordered" evidence="1">
    <location>
        <begin position="818"/>
        <end position="845"/>
    </location>
</feature>
<evidence type="ECO:0000256" key="1">
    <source>
        <dbReference type="SAM" id="MobiDB-lite"/>
    </source>
</evidence>
<comment type="caution">
    <text evidence="2">The sequence shown here is derived from an EMBL/GenBank/DDBJ whole genome shotgun (WGS) entry which is preliminary data.</text>
</comment>
<proteinExistence type="predicted"/>
<sequence>MAANMLQQVHELLGDDTLTGQSLGEAIIRSIDAQVNLRAEQDSKYQEVVNQDITALSENAQAAVRVAIELGRASEREAEAIRRRVPHMGFPEFSSTVLNADRLPYAILCRALHFASAAPTMQTTKTAPIDEWIIRNESYMRARLILDQPPKRDPPCSLTKDEEGSSLSMLGIDKSASHWQHFLVGLGRDEGNVFPASGPTSPTIRIHRPAKAELPGLLLLDHYRKDTIEMNTLTAFQSRFDSMTFGALRGLDWRNILVAGDLVSAALTSVTDEETKQSAALTLDLYVYGLTIEQANAKLQAIESVFASNLPLDKDTNQPMEYAVLRNSQAITFVPAQYPYRRIQVVLKLCPNPMAILLDFDLDQAAVGYSGYEVWMLPRASRAFVTGYATFSMNLIHGPVLAPRRGAQDQRAFKYGERGYGLRFLPSYIDTLPTVSLEEKTTTEKDLSEESLPRDELSVTLREERERMAWWVASKNHMFRFSLQDRHVSVASVEIQTDEASESADQRSLSRWQRFARHVALWEQAQLGYFLLDADEDLWGAEFYFDEPLSHYSGPELNLAVDHSANTITLTPPPEFWKVSKNYTPGMPGSSKVHHIFHIAAEEMKFSPKRVIIASSLLDAFAEPLVAVIILPKNLHSHAAALLQGSTSFFADVIDSDARPEPVRDATSRSRAESKLLFWIQGLHCGEEVTKKKVVEGDVSIAPHWQLVSRETDEVHEVLHTFRRSLHDSNPDASVQSKKVRTQISKTFVRQMQDGGEDVFKRWACTRDRVDLLGLEGLGVGGPEDILRMPRWAVFGRFDLSANDTFHLIEEVYQIGSHQEERDEEYDAEMGGSSSHTEPPETYEPPKTLQEWIATSFDEKWPGMLWFRQTVPSVHWLHELVNGSTEIPVEPDPQQYESSIMAFSSEGSYYRHFYNTHCGGYRDFFGEDYDM</sequence>
<evidence type="ECO:0000313" key="2">
    <source>
        <dbReference type="EMBL" id="KAE8268428.1"/>
    </source>
</evidence>
<gene>
    <name evidence="2" type="ORF">A4X09_0g3912</name>
</gene>
<accession>A0A8X7T5L2</accession>
<protein>
    <submittedName>
        <fullName evidence="2">Uncharacterized protein</fullName>
    </submittedName>
</protein>
<reference evidence="2" key="1">
    <citation type="submission" date="2016-04" db="EMBL/GenBank/DDBJ databases">
        <authorList>
            <person name="Nguyen H.D."/>
            <person name="Samba Siva P."/>
            <person name="Cullis J."/>
            <person name="Levesque C.A."/>
            <person name="Hambleton S."/>
        </authorList>
    </citation>
    <scope>NUCLEOTIDE SEQUENCE</scope>
    <source>
        <strain evidence="2">DAOMC 236422</strain>
    </source>
</reference>
<organism evidence="2 3">
    <name type="scientific">Tilletia walkeri</name>
    <dbReference type="NCBI Taxonomy" id="117179"/>
    <lineage>
        <taxon>Eukaryota</taxon>
        <taxon>Fungi</taxon>
        <taxon>Dikarya</taxon>
        <taxon>Basidiomycota</taxon>
        <taxon>Ustilaginomycotina</taxon>
        <taxon>Exobasidiomycetes</taxon>
        <taxon>Tilletiales</taxon>
        <taxon>Tilletiaceae</taxon>
        <taxon>Tilletia</taxon>
    </lineage>
</organism>
<name>A0A8X7T5L2_9BASI</name>
<reference evidence="2" key="2">
    <citation type="journal article" date="2019" name="IMA Fungus">
        <title>Genome sequencing and comparison of five Tilletia species to identify candidate genes for the detection of regulated species infecting wheat.</title>
        <authorList>
            <person name="Nguyen H.D.T."/>
            <person name="Sultana T."/>
            <person name="Kesanakurti P."/>
            <person name="Hambleton S."/>
        </authorList>
    </citation>
    <scope>NUCLEOTIDE SEQUENCE</scope>
    <source>
        <strain evidence="2">DAOMC 236422</strain>
    </source>
</reference>
<keyword evidence="3" id="KW-1185">Reference proteome</keyword>
<dbReference type="AlphaFoldDB" id="A0A8X7T5L2"/>
<dbReference type="EMBL" id="LWDG02000152">
    <property type="protein sequence ID" value="KAE8268428.1"/>
    <property type="molecule type" value="Genomic_DNA"/>
</dbReference>
<dbReference type="Proteomes" id="UP000078113">
    <property type="component" value="Unassembled WGS sequence"/>
</dbReference>
<evidence type="ECO:0000313" key="3">
    <source>
        <dbReference type="Proteomes" id="UP000078113"/>
    </source>
</evidence>